<evidence type="ECO:0000313" key="3">
    <source>
        <dbReference type="Proteomes" id="UP001457282"/>
    </source>
</evidence>
<evidence type="ECO:0000313" key="2">
    <source>
        <dbReference type="EMBL" id="KAK9939515.1"/>
    </source>
</evidence>
<sequence length="116" mass="12266">MKPPQIHNPVHKTASSQPTTPKPPDRVAPLRVPRTNPASFTHADAITSPALYAATPLSSIAMPICRPPHHRSTPALSLPSTIVPYFSAMPQSPIFKPASFPSHPAIDAAAAINAQP</sequence>
<evidence type="ECO:0000256" key="1">
    <source>
        <dbReference type="SAM" id="MobiDB-lite"/>
    </source>
</evidence>
<keyword evidence="3" id="KW-1185">Reference proteome</keyword>
<gene>
    <name evidence="2" type="ORF">M0R45_016210</name>
</gene>
<accession>A0AAW1XRW8</accession>
<feature type="region of interest" description="Disordered" evidence="1">
    <location>
        <begin position="1"/>
        <end position="36"/>
    </location>
</feature>
<dbReference type="Proteomes" id="UP001457282">
    <property type="component" value="Unassembled WGS sequence"/>
</dbReference>
<organism evidence="2 3">
    <name type="scientific">Rubus argutus</name>
    <name type="common">Southern blackberry</name>
    <dbReference type="NCBI Taxonomy" id="59490"/>
    <lineage>
        <taxon>Eukaryota</taxon>
        <taxon>Viridiplantae</taxon>
        <taxon>Streptophyta</taxon>
        <taxon>Embryophyta</taxon>
        <taxon>Tracheophyta</taxon>
        <taxon>Spermatophyta</taxon>
        <taxon>Magnoliopsida</taxon>
        <taxon>eudicotyledons</taxon>
        <taxon>Gunneridae</taxon>
        <taxon>Pentapetalae</taxon>
        <taxon>rosids</taxon>
        <taxon>fabids</taxon>
        <taxon>Rosales</taxon>
        <taxon>Rosaceae</taxon>
        <taxon>Rosoideae</taxon>
        <taxon>Rosoideae incertae sedis</taxon>
        <taxon>Rubus</taxon>
    </lineage>
</organism>
<name>A0AAW1XRW8_RUBAR</name>
<protein>
    <submittedName>
        <fullName evidence="2">Uncharacterized protein</fullName>
    </submittedName>
</protein>
<comment type="caution">
    <text evidence="2">The sequence shown here is derived from an EMBL/GenBank/DDBJ whole genome shotgun (WGS) entry which is preliminary data.</text>
</comment>
<reference evidence="2 3" key="1">
    <citation type="journal article" date="2023" name="G3 (Bethesda)">
        <title>A chromosome-length genome assembly and annotation of blackberry (Rubus argutus, cv. 'Hillquist').</title>
        <authorList>
            <person name="Bruna T."/>
            <person name="Aryal R."/>
            <person name="Dudchenko O."/>
            <person name="Sargent D.J."/>
            <person name="Mead D."/>
            <person name="Buti M."/>
            <person name="Cavallini A."/>
            <person name="Hytonen T."/>
            <person name="Andres J."/>
            <person name="Pham M."/>
            <person name="Weisz D."/>
            <person name="Mascagni F."/>
            <person name="Usai G."/>
            <person name="Natali L."/>
            <person name="Bassil N."/>
            <person name="Fernandez G.E."/>
            <person name="Lomsadze A."/>
            <person name="Armour M."/>
            <person name="Olukolu B."/>
            <person name="Poorten T."/>
            <person name="Britton C."/>
            <person name="Davik J."/>
            <person name="Ashrafi H."/>
            <person name="Aiden E.L."/>
            <person name="Borodovsky M."/>
            <person name="Worthington M."/>
        </authorList>
    </citation>
    <scope>NUCLEOTIDE SEQUENCE [LARGE SCALE GENOMIC DNA]</scope>
    <source>
        <strain evidence="2">PI 553951</strain>
    </source>
</reference>
<proteinExistence type="predicted"/>
<dbReference type="EMBL" id="JBEDUW010000003">
    <property type="protein sequence ID" value="KAK9939515.1"/>
    <property type="molecule type" value="Genomic_DNA"/>
</dbReference>
<dbReference type="AlphaFoldDB" id="A0AAW1XRW8"/>